<name>A0A8S9Y6Y7_APOLU</name>
<keyword evidence="2" id="KW-1185">Reference proteome</keyword>
<evidence type="ECO:0000313" key="1">
    <source>
        <dbReference type="EMBL" id="KAF6216614.1"/>
    </source>
</evidence>
<protein>
    <submittedName>
        <fullName evidence="1">Uncharacterized protein</fullName>
    </submittedName>
</protein>
<organism evidence="1 2">
    <name type="scientific">Apolygus lucorum</name>
    <name type="common">Small green plant bug</name>
    <name type="synonym">Lygocoris lucorum</name>
    <dbReference type="NCBI Taxonomy" id="248454"/>
    <lineage>
        <taxon>Eukaryota</taxon>
        <taxon>Metazoa</taxon>
        <taxon>Ecdysozoa</taxon>
        <taxon>Arthropoda</taxon>
        <taxon>Hexapoda</taxon>
        <taxon>Insecta</taxon>
        <taxon>Pterygota</taxon>
        <taxon>Neoptera</taxon>
        <taxon>Paraneoptera</taxon>
        <taxon>Hemiptera</taxon>
        <taxon>Heteroptera</taxon>
        <taxon>Panheteroptera</taxon>
        <taxon>Cimicomorpha</taxon>
        <taxon>Miridae</taxon>
        <taxon>Mirini</taxon>
        <taxon>Apolygus</taxon>
    </lineage>
</organism>
<sequence length="113" mass="11935">MASQAAEVETAKVRFLAGTVKCGLDVAGGCLSFGDFCIGRRAASEETDGFSFCLLGPTCCEGGGGGGGLYFGNMVFLGRKISCSSFFVNRRFIPAWLVLVEAVGLYVEEVRVE</sequence>
<dbReference type="Proteomes" id="UP000466442">
    <property type="component" value="Linkage Group LG1"/>
</dbReference>
<accession>A0A8S9Y6Y7</accession>
<reference evidence="1" key="1">
    <citation type="journal article" date="2021" name="Mol. Ecol. Resour.">
        <title>Apolygus lucorum genome provides insights into omnivorousness and mesophyll feeding.</title>
        <authorList>
            <person name="Liu Y."/>
            <person name="Liu H."/>
            <person name="Wang H."/>
            <person name="Huang T."/>
            <person name="Liu B."/>
            <person name="Yang B."/>
            <person name="Yin L."/>
            <person name="Li B."/>
            <person name="Zhang Y."/>
            <person name="Zhang S."/>
            <person name="Jiang F."/>
            <person name="Zhang X."/>
            <person name="Ren Y."/>
            <person name="Wang B."/>
            <person name="Wang S."/>
            <person name="Lu Y."/>
            <person name="Wu K."/>
            <person name="Fan W."/>
            <person name="Wang G."/>
        </authorList>
    </citation>
    <scope>NUCLEOTIDE SEQUENCE</scope>
    <source>
        <strain evidence="1">12Hb</strain>
    </source>
</reference>
<comment type="caution">
    <text evidence="1">The sequence shown here is derived from an EMBL/GenBank/DDBJ whole genome shotgun (WGS) entry which is preliminary data.</text>
</comment>
<proteinExistence type="predicted"/>
<dbReference type="EMBL" id="WIXP02000001">
    <property type="protein sequence ID" value="KAF6216614.1"/>
    <property type="molecule type" value="Genomic_DNA"/>
</dbReference>
<gene>
    <name evidence="1" type="ORF">GE061_000958</name>
</gene>
<dbReference type="AlphaFoldDB" id="A0A8S9Y6Y7"/>
<evidence type="ECO:0000313" key="2">
    <source>
        <dbReference type="Proteomes" id="UP000466442"/>
    </source>
</evidence>